<dbReference type="EMBL" id="FNPZ01000002">
    <property type="protein sequence ID" value="SDZ02526.1"/>
    <property type="molecule type" value="Genomic_DNA"/>
</dbReference>
<feature type="domain" description="Helix-turn-helix" evidence="1">
    <location>
        <begin position="11"/>
        <end position="60"/>
    </location>
</feature>
<sequence>MKVDQNEAPMLLTLDEAAQRLRKTPAALRWLIHRGTAPKSALIGGRRMFRAHDVDAYIAAAFA</sequence>
<proteinExistence type="predicted"/>
<evidence type="ECO:0000313" key="2">
    <source>
        <dbReference type="EMBL" id="SDZ02526.1"/>
    </source>
</evidence>
<gene>
    <name evidence="2" type="ORF">SAMN05216554_1994</name>
</gene>
<evidence type="ECO:0000259" key="1">
    <source>
        <dbReference type="Pfam" id="PF12728"/>
    </source>
</evidence>
<dbReference type="SUPFAM" id="SSF46955">
    <property type="entry name" value="Putative DNA-binding domain"/>
    <property type="match status" value="1"/>
</dbReference>
<dbReference type="AlphaFoldDB" id="A0A1H3PNB6"/>
<dbReference type="STRING" id="381665.SAMN05216554_1994"/>
<protein>
    <submittedName>
        <fullName evidence="2">DNA binding domain-containing protein, excisionase family</fullName>
    </submittedName>
</protein>
<dbReference type="Proteomes" id="UP000198891">
    <property type="component" value="Unassembled WGS sequence"/>
</dbReference>
<dbReference type="InterPro" id="IPR009061">
    <property type="entry name" value="DNA-bd_dom_put_sf"/>
</dbReference>
<evidence type="ECO:0000313" key="3">
    <source>
        <dbReference type="Proteomes" id="UP000198891"/>
    </source>
</evidence>
<accession>A0A1H3PNB6</accession>
<dbReference type="Pfam" id="PF12728">
    <property type="entry name" value="HTH_17"/>
    <property type="match status" value="1"/>
</dbReference>
<keyword evidence="3" id="KW-1185">Reference proteome</keyword>
<reference evidence="2 3" key="1">
    <citation type="submission" date="2016-10" db="EMBL/GenBank/DDBJ databases">
        <authorList>
            <person name="de Groot N.N."/>
        </authorList>
    </citation>
    <scope>NUCLEOTIDE SEQUENCE [LARGE SCALE GENOMIC DNA]</scope>
    <source>
        <strain evidence="2 3">CGMCC 4.3491</strain>
    </source>
</reference>
<dbReference type="InterPro" id="IPR041657">
    <property type="entry name" value="HTH_17"/>
</dbReference>
<organism evidence="2 3">
    <name type="scientific">Herbiconiux ginsengi</name>
    <dbReference type="NCBI Taxonomy" id="381665"/>
    <lineage>
        <taxon>Bacteria</taxon>
        <taxon>Bacillati</taxon>
        <taxon>Actinomycetota</taxon>
        <taxon>Actinomycetes</taxon>
        <taxon>Micrococcales</taxon>
        <taxon>Microbacteriaceae</taxon>
        <taxon>Herbiconiux</taxon>
    </lineage>
</organism>
<name>A0A1H3PNB6_9MICO</name>